<dbReference type="PROSITE" id="PS51257">
    <property type="entry name" value="PROKAR_LIPOPROTEIN"/>
    <property type="match status" value="1"/>
</dbReference>
<dbReference type="EMBL" id="CM027683">
    <property type="protein sequence ID" value="KAG0533285.1"/>
    <property type="molecule type" value="Genomic_DNA"/>
</dbReference>
<organism evidence="6 7">
    <name type="scientific">Sorghum bicolor</name>
    <name type="common">Sorghum</name>
    <name type="synonym">Sorghum vulgare</name>
    <dbReference type="NCBI Taxonomy" id="4558"/>
    <lineage>
        <taxon>Eukaryota</taxon>
        <taxon>Viridiplantae</taxon>
        <taxon>Streptophyta</taxon>
        <taxon>Embryophyta</taxon>
        <taxon>Tracheophyta</taxon>
        <taxon>Spermatophyta</taxon>
        <taxon>Magnoliopsida</taxon>
        <taxon>Liliopsida</taxon>
        <taxon>Poales</taxon>
        <taxon>Poaceae</taxon>
        <taxon>PACMAD clade</taxon>
        <taxon>Panicoideae</taxon>
        <taxon>Andropogonodae</taxon>
        <taxon>Andropogoneae</taxon>
        <taxon>Sorghinae</taxon>
        <taxon>Sorghum</taxon>
    </lineage>
</organism>
<feature type="signal peptide" evidence="4">
    <location>
        <begin position="1"/>
        <end position="33"/>
    </location>
</feature>
<comment type="caution">
    <text evidence="6">The sequence shown here is derived from an EMBL/GenBank/DDBJ whole genome shotgun (WGS) entry which is preliminary data.</text>
</comment>
<reference evidence="6" key="1">
    <citation type="journal article" date="2019" name="BMC Genomics">
        <title>A new reference genome for Sorghum bicolor reveals high levels of sequence similarity between sweet and grain genotypes: implications for the genetics of sugar metabolism.</title>
        <authorList>
            <person name="Cooper E.A."/>
            <person name="Brenton Z.W."/>
            <person name="Flinn B.S."/>
            <person name="Jenkins J."/>
            <person name="Shu S."/>
            <person name="Flowers D."/>
            <person name="Luo F."/>
            <person name="Wang Y."/>
            <person name="Xia P."/>
            <person name="Barry K."/>
            <person name="Daum C."/>
            <person name="Lipzen A."/>
            <person name="Yoshinaga Y."/>
            <person name="Schmutz J."/>
            <person name="Saski C."/>
            <person name="Vermerris W."/>
            <person name="Kresovich S."/>
        </authorList>
    </citation>
    <scope>NUCLEOTIDE SEQUENCE</scope>
</reference>
<dbReference type="Proteomes" id="UP000807115">
    <property type="component" value="Chromosome 4"/>
</dbReference>
<evidence type="ECO:0000256" key="1">
    <source>
        <dbReference type="ARBA" id="ARBA00022729"/>
    </source>
</evidence>
<dbReference type="PANTHER" id="PTHR35357:SF13">
    <property type="entry name" value="OS02G0537100 PROTEIN"/>
    <property type="match status" value="1"/>
</dbReference>
<name>A0A921R4X3_SORBI</name>
<keyword evidence="1 4" id="KW-0732">Signal</keyword>
<evidence type="ECO:0000256" key="4">
    <source>
        <dbReference type="SAM" id="SignalP"/>
    </source>
</evidence>
<evidence type="ECO:0000256" key="3">
    <source>
        <dbReference type="ARBA" id="ARBA00038471"/>
    </source>
</evidence>
<dbReference type="SUPFAM" id="SSF101148">
    <property type="entry name" value="Plant invertase/pectin methylesterase inhibitor"/>
    <property type="match status" value="1"/>
</dbReference>
<dbReference type="InterPro" id="IPR035513">
    <property type="entry name" value="Invertase/methylesterase_inhib"/>
</dbReference>
<comment type="similarity">
    <text evidence="3">Belongs to the PMEI family.</text>
</comment>
<reference evidence="6" key="2">
    <citation type="submission" date="2020-10" db="EMBL/GenBank/DDBJ databases">
        <authorList>
            <person name="Cooper E.A."/>
            <person name="Brenton Z.W."/>
            <person name="Flinn B.S."/>
            <person name="Jenkins J."/>
            <person name="Shu S."/>
            <person name="Flowers D."/>
            <person name="Luo F."/>
            <person name="Wang Y."/>
            <person name="Xia P."/>
            <person name="Barry K."/>
            <person name="Daum C."/>
            <person name="Lipzen A."/>
            <person name="Yoshinaga Y."/>
            <person name="Schmutz J."/>
            <person name="Saski C."/>
            <person name="Vermerris W."/>
            <person name="Kresovich S."/>
        </authorList>
    </citation>
    <scope>NUCLEOTIDE SEQUENCE</scope>
</reference>
<feature type="domain" description="Pectinesterase inhibitor" evidence="5">
    <location>
        <begin position="35"/>
        <end position="193"/>
    </location>
</feature>
<dbReference type="PANTHER" id="PTHR35357">
    <property type="entry name" value="OS02G0537100 PROTEIN"/>
    <property type="match status" value="1"/>
</dbReference>
<dbReference type="AlphaFoldDB" id="A0A921R4X3"/>
<dbReference type="NCBIfam" id="TIGR01614">
    <property type="entry name" value="PME_inhib"/>
    <property type="match status" value="1"/>
</dbReference>
<proteinExistence type="inferred from homology"/>
<accession>A0A921R4X3</accession>
<evidence type="ECO:0000259" key="5">
    <source>
        <dbReference type="Pfam" id="PF04043"/>
    </source>
</evidence>
<dbReference type="InterPro" id="IPR034088">
    <property type="entry name" value="Pla_a_1-like"/>
</dbReference>
<feature type="chain" id="PRO_5037495882" description="Pectinesterase inhibitor domain-containing protein" evidence="4">
    <location>
        <begin position="34"/>
        <end position="198"/>
    </location>
</feature>
<evidence type="ECO:0000313" key="6">
    <source>
        <dbReference type="EMBL" id="KAG0533285.1"/>
    </source>
</evidence>
<dbReference type="CDD" id="cd15795">
    <property type="entry name" value="PMEI-Pla_a_1_like"/>
    <property type="match status" value="1"/>
</dbReference>
<protein>
    <recommendedName>
        <fullName evidence="5">Pectinesterase inhibitor domain-containing protein</fullName>
    </recommendedName>
</protein>
<dbReference type="Pfam" id="PF04043">
    <property type="entry name" value="PMEI"/>
    <property type="match status" value="1"/>
</dbReference>
<dbReference type="GO" id="GO:0004857">
    <property type="term" value="F:enzyme inhibitor activity"/>
    <property type="evidence" value="ECO:0007669"/>
    <property type="project" value="InterPro"/>
</dbReference>
<dbReference type="InterPro" id="IPR006501">
    <property type="entry name" value="Pectinesterase_inhib_dom"/>
</dbReference>
<sequence>MTMRPLPQTVVHLLPVAALAFALIGCLVGGASATVVTTCRAAADSDARVDYGFCVAELGMHRESPDADVWGLAKVAALTGVNNADNAVYDIKALLLLAGDGAAKSRPPAPPDGPTRAALEKCWRLYDSVGFAFAEADDEINNRRYAAGKGKVAEAVSLARQCDDALAKAAAVPSPLAQHSSYNVRIANICTAITNLIK</sequence>
<gene>
    <name evidence="6" type="ORF">BDA96_04G180000</name>
</gene>
<evidence type="ECO:0000313" key="7">
    <source>
        <dbReference type="Proteomes" id="UP000807115"/>
    </source>
</evidence>
<dbReference type="Gene3D" id="1.20.140.40">
    <property type="entry name" value="Invertase/pectin methylesterase inhibitor family protein"/>
    <property type="match status" value="1"/>
</dbReference>
<evidence type="ECO:0000256" key="2">
    <source>
        <dbReference type="ARBA" id="ARBA00023157"/>
    </source>
</evidence>
<keyword evidence="2" id="KW-1015">Disulfide bond</keyword>